<feature type="domain" description="EIF2B subunit epsilon/gamma LbH" evidence="11">
    <location>
        <begin position="261"/>
        <end position="363"/>
    </location>
</feature>
<dbReference type="InterPro" id="IPR029044">
    <property type="entry name" value="Nucleotide-diphossugar_trans"/>
</dbReference>
<dbReference type="SUPFAM" id="SSF55957">
    <property type="entry name" value="Phosphoglucomutase, C-terminal domain"/>
    <property type="match status" value="1"/>
</dbReference>
<accession>B3QV42</accession>
<dbReference type="InterPro" id="IPR050486">
    <property type="entry name" value="Mannose-1P_guanyltransferase"/>
</dbReference>
<name>B3QV42_CHLT3</name>
<dbReference type="SUPFAM" id="SSF51161">
    <property type="entry name" value="Trimeric LpxA-like enzymes"/>
    <property type="match status" value="1"/>
</dbReference>
<keyword evidence="5" id="KW-0597">Phosphoprotein</keyword>
<proteinExistence type="inferred from homology"/>
<dbReference type="GO" id="GO:0016740">
    <property type="term" value="F:transferase activity"/>
    <property type="evidence" value="ECO:0007669"/>
    <property type="project" value="UniProtKB-KW"/>
</dbReference>
<evidence type="ECO:0000259" key="7">
    <source>
        <dbReference type="Pfam" id="PF00483"/>
    </source>
</evidence>
<dbReference type="CDD" id="cd04181">
    <property type="entry name" value="NTP_transferase"/>
    <property type="match status" value="1"/>
</dbReference>
<dbReference type="Pfam" id="PF02880">
    <property type="entry name" value="PGM_PMM_III"/>
    <property type="match status" value="1"/>
</dbReference>
<dbReference type="AlphaFoldDB" id="B3QV42"/>
<dbReference type="Pfam" id="PF00483">
    <property type="entry name" value="NTP_transferase"/>
    <property type="match status" value="1"/>
</dbReference>
<keyword evidence="3" id="KW-0963">Cytoplasm</keyword>
<feature type="domain" description="Alpha-D-phosphohexomutase alpha/beta/alpha" evidence="9">
    <location>
        <begin position="544"/>
        <end position="644"/>
    </location>
</feature>
<dbReference type="STRING" id="517418.Ctha_0525"/>
<dbReference type="Gene3D" id="3.30.310.50">
    <property type="entry name" value="Alpha-D-phosphohexomutase, C-terminal domain"/>
    <property type="match status" value="1"/>
</dbReference>
<dbReference type="Gene3D" id="3.40.120.10">
    <property type="entry name" value="Alpha-D-Glucose-1,6-Bisphosphate, subunit A, domain 3"/>
    <property type="match status" value="3"/>
</dbReference>
<dbReference type="eggNOG" id="COG1109">
    <property type="taxonomic scope" value="Bacteria"/>
</dbReference>
<dbReference type="RefSeq" id="WP_012499080.1">
    <property type="nucleotide sequence ID" value="NC_011026.1"/>
</dbReference>
<keyword evidence="6" id="KW-0648">Protein biosynthesis</keyword>
<evidence type="ECO:0000256" key="6">
    <source>
        <dbReference type="ARBA" id="ARBA00022917"/>
    </source>
</evidence>
<comment type="similarity">
    <text evidence="2">Belongs to the phosphohexose mutase family.</text>
</comment>
<dbReference type="SUPFAM" id="SSF53738">
    <property type="entry name" value="Phosphoglucomutase, first 3 domains"/>
    <property type="match status" value="2"/>
</dbReference>
<dbReference type="GO" id="GO:0005975">
    <property type="term" value="P:carbohydrate metabolic process"/>
    <property type="evidence" value="ECO:0007669"/>
    <property type="project" value="InterPro"/>
</dbReference>
<dbReference type="GO" id="GO:0016868">
    <property type="term" value="F:intramolecular phosphotransferase activity"/>
    <property type="evidence" value="ECO:0007669"/>
    <property type="project" value="InterPro"/>
</dbReference>
<keyword evidence="12" id="KW-0808">Transferase</keyword>
<evidence type="ECO:0000313" key="13">
    <source>
        <dbReference type="Proteomes" id="UP000001208"/>
    </source>
</evidence>
<evidence type="ECO:0000313" key="12">
    <source>
        <dbReference type="EMBL" id="ACF12996.1"/>
    </source>
</evidence>
<evidence type="ECO:0000256" key="2">
    <source>
        <dbReference type="ARBA" id="ARBA00010231"/>
    </source>
</evidence>
<keyword evidence="4" id="KW-0396">Initiation factor</keyword>
<sequence length="847" mass="94812">MPENSNLYTIEKAIIMAGGFGTRLRPLTMNIPKPLVPMMQRPMMHHIAELLKKYGVKEITSMLYYQPESIREYFGDGKKFGYKMHYILSDADYGTAGSVRNAYDFVDGRFVVISGDVLTDFDLSKAIEFHVKRGALATMVLTHVKNPLQFGVVITDKDGRITRFLEKPTWGEVFSDTINTGIYILEKEVMDLIPYKEDYDFSKDLFPKMLKENMPLYGYISNGYWRDVGTLTEYQEAHIDCLNGKVNLDFTYDYEKIADDVYAHKSAKVDLNSVKFSGKVYIGKECSIGKNAIVEDSVIGDGSSVGEGCHLKKTVIWRNTKIDSGADIYLSVITDDVEVGAHAKIEEQTFIADKCQIGKEANIRSGVKLWPEKEIEAGAIVTKSLVWESKWSRELFTGSRVTGISNIEISPDFAAKLGASFGSILGPNSTVLVSRDVDKSSRMINRAIIAGLLSAGVSVNDLQIVPISIARHRLKNGSEVGGLHIRKSPFNQKLLDIIFLDKDGKDIPNAKTKTIERNFFGEDYKRADFENIGTISFPERAIEGYTEDFLSQIDTEIIKKARLRIAIDYAHGAATTISPSILGELGVDVVSLNAFIDPKKGTRTADEFYEASDRLSEVVVSLGCDIGFMMDAGAERVFVSDEKGTFLENQRLLTIVTRLFLDVNPETKKIVLPITASQEVEELCKERNVKVIRTGDSHLDMMRAVTSDSEIAFAGGTKAGFIFPGFLFACDAMFSTVKILELIAKANTRIGDLNLKYPQRYFLVKRNVTCPRDVKGKVMRKIMEDTAENERILIDGVKVIYDDDTSLLLLPDRARDIFHVDAESKSKSRATMLVSEFEQKLNTWVRE</sequence>
<dbReference type="EMBL" id="CP001100">
    <property type="protein sequence ID" value="ACF12996.1"/>
    <property type="molecule type" value="Genomic_DNA"/>
</dbReference>
<dbReference type="InterPro" id="IPR011004">
    <property type="entry name" value="Trimer_LpxA-like_sf"/>
</dbReference>
<gene>
    <name evidence="12" type="ordered locus">Ctha_0525</name>
</gene>
<dbReference type="Pfam" id="PF02878">
    <property type="entry name" value="PGM_PMM_I"/>
    <property type="match status" value="1"/>
</dbReference>
<organism evidence="12 13">
    <name type="scientific">Chloroherpeton thalassium (strain ATCC 35110 / GB-78)</name>
    <dbReference type="NCBI Taxonomy" id="517418"/>
    <lineage>
        <taxon>Bacteria</taxon>
        <taxon>Pseudomonadati</taxon>
        <taxon>Chlorobiota</taxon>
        <taxon>Chlorobiia</taxon>
        <taxon>Chlorobiales</taxon>
        <taxon>Chloroherpetonaceae</taxon>
        <taxon>Chloroherpeton</taxon>
    </lineage>
</organism>
<dbReference type="InterPro" id="IPR005835">
    <property type="entry name" value="NTP_transferase_dom"/>
</dbReference>
<dbReference type="SUPFAM" id="SSF53448">
    <property type="entry name" value="Nucleotide-diphospho-sugar transferases"/>
    <property type="match status" value="1"/>
</dbReference>
<evidence type="ECO:0000259" key="9">
    <source>
        <dbReference type="Pfam" id="PF02879"/>
    </source>
</evidence>
<dbReference type="HOGENOM" id="CLU_017652_1_0_10"/>
<dbReference type="Gene3D" id="3.90.550.10">
    <property type="entry name" value="Spore Coat Polysaccharide Biosynthesis Protein SpsA, Chain A"/>
    <property type="match status" value="1"/>
</dbReference>
<dbReference type="Pfam" id="PF25084">
    <property type="entry name" value="LbH_EIF2B"/>
    <property type="match status" value="1"/>
</dbReference>
<dbReference type="Proteomes" id="UP000001208">
    <property type="component" value="Chromosome"/>
</dbReference>
<feature type="domain" description="Alpha-D-phosphohexomutase alpha/beta/alpha" evidence="10">
    <location>
        <begin position="653"/>
        <end position="756"/>
    </location>
</feature>
<evidence type="ECO:0000259" key="11">
    <source>
        <dbReference type="Pfam" id="PF25084"/>
    </source>
</evidence>
<dbReference type="PANTHER" id="PTHR22572">
    <property type="entry name" value="SUGAR-1-PHOSPHATE GUANYL TRANSFERASE"/>
    <property type="match status" value="1"/>
</dbReference>
<evidence type="ECO:0000256" key="3">
    <source>
        <dbReference type="ARBA" id="ARBA00022490"/>
    </source>
</evidence>
<dbReference type="InterPro" id="IPR036900">
    <property type="entry name" value="A-D-PHexomutase_C_sf"/>
</dbReference>
<dbReference type="InterPro" id="IPR005846">
    <property type="entry name" value="A-D-PHexomutase_a/b/a-III"/>
</dbReference>
<comment type="subcellular location">
    <subcellularLocation>
        <location evidence="1">Cytoplasm</location>
        <location evidence="1">Cytosol</location>
    </subcellularLocation>
</comment>
<dbReference type="KEGG" id="cts:Ctha_0525"/>
<feature type="domain" description="Nucleotidyl transferase" evidence="7">
    <location>
        <begin position="12"/>
        <end position="241"/>
    </location>
</feature>
<dbReference type="InterPro" id="IPR016055">
    <property type="entry name" value="A-D-PHexomutase_a/b/a-I/II/III"/>
</dbReference>
<dbReference type="InterPro" id="IPR005844">
    <property type="entry name" value="A-D-PHexomutase_a/b/a-I"/>
</dbReference>
<evidence type="ECO:0000256" key="4">
    <source>
        <dbReference type="ARBA" id="ARBA00022540"/>
    </source>
</evidence>
<dbReference type="eggNOG" id="COG1208">
    <property type="taxonomic scope" value="Bacteria"/>
</dbReference>
<reference evidence="12 13" key="1">
    <citation type="submission" date="2008-06" db="EMBL/GenBank/DDBJ databases">
        <title>Complete sequence of Chloroherpeton thalassium ATCC 35110.</title>
        <authorList>
            <consortium name="US DOE Joint Genome Institute"/>
            <person name="Lucas S."/>
            <person name="Copeland A."/>
            <person name="Lapidus A."/>
            <person name="Glavina del Rio T."/>
            <person name="Dalin E."/>
            <person name="Tice H."/>
            <person name="Bruce D."/>
            <person name="Goodwin L."/>
            <person name="Pitluck S."/>
            <person name="Schmutz J."/>
            <person name="Larimer F."/>
            <person name="Land M."/>
            <person name="Hauser L."/>
            <person name="Kyrpides N."/>
            <person name="Mikhailova N."/>
            <person name="Liu Z."/>
            <person name="Li T."/>
            <person name="Zhao F."/>
            <person name="Overmann J."/>
            <person name="Bryant D.A."/>
            <person name="Richardson P."/>
        </authorList>
    </citation>
    <scope>NUCLEOTIDE SEQUENCE [LARGE SCALE GENOMIC DNA]</scope>
    <source>
        <strain evidence="13">ATCC 35110 / GB-78</strain>
    </source>
</reference>
<evidence type="ECO:0000259" key="10">
    <source>
        <dbReference type="Pfam" id="PF02880"/>
    </source>
</evidence>
<evidence type="ECO:0000259" key="8">
    <source>
        <dbReference type="Pfam" id="PF02878"/>
    </source>
</evidence>
<dbReference type="OrthoDB" id="9813880at2"/>
<evidence type="ECO:0000256" key="5">
    <source>
        <dbReference type="ARBA" id="ARBA00022553"/>
    </source>
</evidence>
<keyword evidence="13" id="KW-1185">Reference proteome</keyword>
<dbReference type="InterPro" id="IPR005845">
    <property type="entry name" value="A-D-PHexomutase_a/b/a-II"/>
</dbReference>
<dbReference type="Gene3D" id="2.160.10.10">
    <property type="entry name" value="Hexapeptide repeat proteins"/>
    <property type="match status" value="1"/>
</dbReference>
<protein>
    <submittedName>
        <fullName evidence="12">Nucleotidyl transferase</fullName>
    </submittedName>
</protein>
<feature type="domain" description="Alpha-D-phosphohexomutase alpha/beta/alpha" evidence="8">
    <location>
        <begin position="395"/>
        <end position="523"/>
    </location>
</feature>
<dbReference type="InterPro" id="IPR056764">
    <property type="entry name" value="LbH_EIF2B3/5"/>
</dbReference>
<evidence type="ECO:0000256" key="1">
    <source>
        <dbReference type="ARBA" id="ARBA00004514"/>
    </source>
</evidence>
<dbReference type="Pfam" id="PF02879">
    <property type="entry name" value="PGM_PMM_II"/>
    <property type="match status" value="1"/>
</dbReference>